<dbReference type="PANTHER" id="PTHR20883:SF51">
    <property type="entry name" value="PHYTANOYL-COA HYDROXYLASE"/>
    <property type="match status" value="1"/>
</dbReference>
<evidence type="ECO:0000313" key="1">
    <source>
        <dbReference type="EMBL" id="NUB04279.1"/>
    </source>
</evidence>
<evidence type="ECO:0000313" key="2">
    <source>
        <dbReference type="Proteomes" id="UP000605086"/>
    </source>
</evidence>
<dbReference type="SUPFAM" id="SSF51197">
    <property type="entry name" value="Clavaminate synthase-like"/>
    <property type="match status" value="1"/>
</dbReference>
<dbReference type="GO" id="GO:0051213">
    <property type="term" value="F:dioxygenase activity"/>
    <property type="evidence" value="ECO:0007669"/>
    <property type="project" value="UniProtKB-KW"/>
</dbReference>
<organism evidence="1 2">
    <name type="scientific">Azospirillum melinis</name>
    <dbReference type="NCBI Taxonomy" id="328839"/>
    <lineage>
        <taxon>Bacteria</taxon>
        <taxon>Pseudomonadati</taxon>
        <taxon>Pseudomonadota</taxon>
        <taxon>Alphaproteobacteria</taxon>
        <taxon>Rhodospirillales</taxon>
        <taxon>Azospirillaceae</taxon>
        <taxon>Azospirillum</taxon>
    </lineage>
</organism>
<gene>
    <name evidence="1" type="ORF">GBZ48_34280</name>
</gene>
<dbReference type="Pfam" id="PF05721">
    <property type="entry name" value="PhyH"/>
    <property type="match status" value="1"/>
</dbReference>
<sequence length="284" mass="31817">MRLTDAQVAEYEERGYLVFPGLVSHEEVEILRRDLHRVTGVEAEGVIREKSGAVRSVFRVHDETGPTASPPFQALATLPRVIDPARQVLGDEPAYVYHTKCNLKDAIDGAIWQWHQDYGYWKTDGVDRPDMTTSLLMLDEATEIGGCLYFIPGSHKLGRLDPEMDETTTSYKLWTVPKDQVIEIMTRFGDPVPITGKPGTVVLFHPNIVHGSGHNMSRHARWHIYTVYNQVSNRPHGIENPRPEWVVARRCDALETGSDDGILRLANANANANADAEARRPAAE</sequence>
<dbReference type="Proteomes" id="UP000605086">
    <property type="component" value="Unassembled WGS sequence"/>
</dbReference>
<comment type="caution">
    <text evidence="1">The sequence shown here is derived from an EMBL/GenBank/DDBJ whole genome shotgun (WGS) entry which is preliminary data.</text>
</comment>
<dbReference type="RefSeq" id="WP_174475121.1">
    <property type="nucleotide sequence ID" value="NZ_JAGINN010000010.1"/>
</dbReference>
<dbReference type="InterPro" id="IPR008775">
    <property type="entry name" value="Phytyl_CoA_dOase-like"/>
</dbReference>
<proteinExistence type="predicted"/>
<dbReference type="EMBL" id="WHOS01000098">
    <property type="protein sequence ID" value="NUB04279.1"/>
    <property type="molecule type" value="Genomic_DNA"/>
</dbReference>
<keyword evidence="1" id="KW-0560">Oxidoreductase</keyword>
<keyword evidence="1" id="KW-0223">Dioxygenase</keyword>
<reference evidence="1 2" key="1">
    <citation type="submission" date="2019-10" db="EMBL/GenBank/DDBJ databases">
        <title>Genome sequence of Azospirillum melinis.</title>
        <authorList>
            <person name="Ambrosini A."/>
            <person name="Sant'Anna F.H."/>
            <person name="Cassan F.D."/>
            <person name="Souza E.M."/>
            <person name="Passaglia L.M.P."/>
        </authorList>
    </citation>
    <scope>NUCLEOTIDE SEQUENCE [LARGE SCALE GENOMIC DNA]</scope>
    <source>
        <strain evidence="1 2">TMCY0552</strain>
    </source>
</reference>
<accession>A0ABX2KME5</accession>
<keyword evidence="2" id="KW-1185">Reference proteome</keyword>
<dbReference type="PANTHER" id="PTHR20883">
    <property type="entry name" value="PHYTANOYL-COA DIOXYGENASE DOMAIN CONTAINING 1"/>
    <property type="match status" value="1"/>
</dbReference>
<name>A0ABX2KME5_9PROT</name>
<protein>
    <submittedName>
        <fullName evidence="1">Phytanoyl-CoA dioxygenase</fullName>
    </submittedName>
</protein>
<dbReference type="Gene3D" id="2.60.120.620">
    <property type="entry name" value="q2cbj1_9rhob like domain"/>
    <property type="match status" value="1"/>
</dbReference>